<dbReference type="Proteomes" id="UP000001514">
    <property type="component" value="Unassembled WGS sequence"/>
</dbReference>
<evidence type="ECO:0000256" key="11">
    <source>
        <dbReference type="RuleBase" id="RU004417"/>
    </source>
</evidence>
<dbReference type="Gramene" id="EFJ33694">
    <property type="protein sequence ID" value="EFJ33694"/>
    <property type="gene ID" value="SELMODRAFT_142951"/>
</dbReference>
<dbReference type="STRING" id="88036.D8R2B0"/>
<feature type="binding site" evidence="9">
    <location>
        <position position="90"/>
    </location>
    <ligand>
        <name>substrate</name>
    </ligand>
</feature>
<dbReference type="KEGG" id="smo:SELMODRAFT_142951"/>
<dbReference type="eggNOG" id="KOG2250">
    <property type="taxonomic scope" value="Eukaryota"/>
</dbReference>
<comment type="catalytic activity">
    <reaction evidence="5">
        <text>L-glutamate + NAD(+) + H2O = 2-oxoglutarate + NH4(+) + NADH + H(+)</text>
        <dbReference type="Rhea" id="RHEA:15133"/>
        <dbReference type="ChEBI" id="CHEBI:15377"/>
        <dbReference type="ChEBI" id="CHEBI:15378"/>
        <dbReference type="ChEBI" id="CHEBI:16810"/>
        <dbReference type="ChEBI" id="CHEBI:28938"/>
        <dbReference type="ChEBI" id="CHEBI:29985"/>
        <dbReference type="ChEBI" id="CHEBI:57540"/>
        <dbReference type="ChEBI" id="CHEBI:57945"/>
        <dbReference type="EC" id="1.4.1.3"/>
    </reaction>
</comment>
<dbReference type="FunFam" id="3.40.50.720:FF:000100">
    <property type="entry name" value="Glutamate dehydrogenase 1, mitochondrial"/>
    <property type="match status" value="1"/>
</dbReference>
<dbReference type="Gene3D" id="3.40.50.720">
    <property type="entry name" value="NAD(P)-binding Rossmann-like Domain"/>
    <property type="match status" value="1"/>
</dbReference>
<comment type="subcellular location">
    <subcellularLocation>
        <location evidence="1">Mitochondrion</location>
    </subcellularLocation>
</comment>
<dbReference type="InterPro" id="IPR006096">
    <property type="entry name" value="Glu/Leu/Phe/Val/Trp_DH_C"/>
</dbReference>
<evidence type="ECO:0000256" key="10">
    <source>
        <dbReference type="PIRSR" id="PIRSR000185-3"/>
    </source>
</evidence>
<dbReference type="GO" id="GO:0000166">
    <property type="term" value="F:nucleotide binding"/>
    <property type="evidence" value="ECO:0007669"/>
    <property type="project" value="UniProtKB-KW"/>
</dbReference>
<keyword evidence="14" id="KW-1185">Reference proteome</keyword>
<dbReference type="PANTHER" id="PTHR11606:SF13">
    <property type="entry name" value="GLUTAMATE DEHYDROGENASE 1, MITOCHONDRIAL"/>
    <property type="match status" value="1"/>
</dbReference>
<dbReference type="InterPro" id="IPR006097">
    <property type="entry name" value="Glu/Leu/Phe/Val/Trp_DH_dimer"/>
</dbReference>
<dbReference type="InterPro" id="IPR014362">
    <property type="entry name" value="Glu_DH"/>
</dbReference>
<evidence type="ECO:0000313" key="14">
    <source>
        <dbReference type="Proteomes" id="UP000001514"/>
    </source>
</evidence>
<dbReference type="OMA" id="KELMYHE"/>
<dbReference type="EMBL" id="GL377570">
    <property type="protein sequence ID" value="EFJ33694.1"/>
    <property type="molecule type" value="Genomic_DNA"/>
</dbReference>
<evidence type="ECO:0000256" key="3">
    <source>
        <dbReference type="ARBA" id="ARBA00023002"/>
    </source>
</evidence>
<evidence type="ECO:0000256" key="4">
    <source>
        <dbReference type="ARBA" id="ARBA00023128"/>
    </source>
</evidence>
<evidence type="ECO:0000256" key="9">
    <source>
        <dbReference type="PIRSR" id="PIRSR000185-2"/>
    </source>
</evidence>
<gene>
    <name evidence="13" type="ORF">SELMODRAFT_142951</name>
</gene>
<protein>
    <recommendedName>
        <fullName evidence="7">Glutamate dehydrogenase</fullName>
    </recommendedName>
</protein>
<sequence length="493" mass="53924">MLSFKRPVLLAGRLFRNSHSTNGDLSFLDSVDHYFNKAAEISSVDKGLLAFIKACNSIIKFHVPLKRACGKLELIEGYRAQHSHHRLPVKGGIRLGPNVDANETMALAALMTYKCAVVNVPFGGAKGSVRIDPSKYTSTEKEAILRRYTVELVRRNYMGPAIDVPAPDYGTGSLEMAWIKDTYSFLRHTDINASGCVTGKPISEGGIQGRQEATGLGAFFVLREFFNDEDLVRKVGLTRGVKDKTFIVQGLGNVGLHASEFIHRAGGRIIAIAERHGGLVDETGKGLDIEVVKSYHKKNGTLNGLPNVKNITDTEKILELPCDVLIPAALESQIHSGNADRIKAKVIAEAANGPLTPAADKILEGKGVVILPDLLVNAGGVTVSYFEWLKNLNHIEFGRMTRRMEEHGKRVLLSALENQYGNGHKIPTSLRDELSRGNTEVDFVHSGLEETMVTGWENVKKTAQEKGCSFRKAAYLVAIERIAKSIGDQGIFP</sequence>
<dbReference type="InterPro" id="IPR036291">
    <property type="entry name" value="NAD(P)-bd_dom_sf"/>
</dbReference>
<dbReference type="InterPro" id="IPR006095">
    <property type="entry name" value="Glu/Leu/Phe/Val/Trp_DH"/>
</dbReference>
<dbReference type="InParanoid" id="D8R2B0"/>
<dbReference type="PANTHER" id="PTHR11606">
    <property type="entry name" value="GLUTAMATE DEHYDROGENASE"/>
    <property type="match status" value="1"/>
</dbReference>
<dbReference type="GO" id="GO:0006538">
    <property type="term" value="P:L-glutamate catabolic process"/>
    <property type="evidence" value="ECO:0000318"/>
    <property type="project" value="GO_Central"/>
</dbReference>
<keyword evidence="3 7" id="KW-0560">Oxidoreductase</keyword>
<evidence type="ECO:0000256" key="7">
    <source>
        <dbReference type="PIRNR" id="PIRNR000185"/>
    </source>
</evidence>
<feature type="binding site" evidence="9">
    <location>
        <position position="384"/>
    </location>
    <ligand>
        <name>substrate</name>
    </ligand>
</feature>
<dbReference type="InterPro" id="IPR046346">
    <property type="entry name" value="Aminoacid_DH-like_N_sf"/>
</dbReference>
<keyword evidence="4" id="KW-0496">Mitochondrion</keyword>
<dbReference type="Pfam" id="PF00208">
    <property type="entry name" value="ELFV_dehydrog"/>
    <property type="match status" value="1"/>
</dbReference>
<dbReference type="CDD" id="cd01076">
    <property type="entry name" value="NAD_bind_1_Glu_DH"/>
    <property type="match status" value="1"/>
</dbReference>
<dbReference type="SMART" id="SM00839">
    <property type="entry name" value="ELFV_dehydrog"/>
    <property type="match status" value="1"/>
</dbReference>
<feature type="active site" description="Proton donor" evidence="8">
    <location>
        <position position="126"/>
    </location>
</feature>
<name>D8R2B0_SELML</name>
<organism evidence="14">
    <name type="scientific">Selaginella moellendorffii</name>
    <name type="common">Spikemoss</name>
    <dbReference type="NCBI Taxonomy" id="88036"/>
    <lineage>
        <taxon>Eukaryota</taxon>
        <taxon>Viridiplantae</taxon>
        <taxon>Streptophyta</taxon>
        <taxon>Embryophyta</taxon>
        <taxon>Tracheophyta</taxon>
        <taxon>Lycopodiopsida</taxon>
        <taxon>Selaginellales</taxon>
        <taxon>Selaginellaceae</taxon>
        <taxon>Selaginella</taxon>
    </lineage>
</organism>
<comment type="catalytic activity">
    <reaction evidence="6">
        <text>L-glutamate + NADP(+) + H2O = 2-oxoglutarate + NH4(+) + NADPH + H(+)</text>
        <dbReference type="Rhea" id="RHEA:11612"/>
        <dbReference type="ChEBI" id="CHEBI:15377"/>
        <dbReference type="ChEBI" id="CHEBI:15378"/>
        <dbReference type="ChEBI" id="CHEBI:16810"/>
        <dbReference type="ChEBI" id="CHEBI:28938"/>
        <dbReference type="ChEBI" id="CHEBI:29985"/>
        <dbReference type="ChEBI" id="CHEBI:57783"/>
        <dbReference type="ChEBI" id="CHEBI:58349"/>
        <dbReference type="EC" id="1.4.1.3"/>
    </reaction>
</comment>
<feature type="site" description="Important for catalysis" evidence="10">
    <location>
        <position position="168"/>
    </location>
</feature>
<evidence type="ECO:0000256" key="1">
    <source>
        <dbReference type="ARBA" id="ARBA00004173"/>
    </source>
</evidence>
<dbReference type="AlphaFoldDB" id="D8R2B0"/>
<evidence type="ECO:0000313" key="13">
    <source>
        <dbReference type="EMBL" id="EFJ33694.1"/>
    </source>
</evidence>
<accession>D8R2B0</accession>
<keyword evidence="9" id="KW-0547">Nucleotide-binding</keyword>
<feature type="binding site" evidence="9">
    <location>
        <position position="114"/>
    </location>
    <ligand>
        <name>substrate</name>
    </ligand>
</feature>
<feature type="binding site" evidence="9">
    <location>
        <position position="214"/>
    </location>
    <ligand>
        <name>NAD(+)</name>
        <dbReference type="ChEBI" id="CHEBI:57540"/>
    </ligand>
</feature>
<dbReference type="HOGENOM" id="CLU_025763_1_0_1"/>
<comment type="similarity">
    <text evidence="2 7 11">Belongs to the Glu/Leu/Phe/Val dehydrogenases family.</text>
</comment>
<keyword evidence="9" id="KW-0520">NAD</keyword>
<dbReference type="Gene3D" id="3.40.50.10860">
    <property type="entry name" value="Leucine Dehydrogenase, chain A, domain 1"/>
    <property type="match status" value="1"/>
</dbReference>
<dbReference type="PIRSF" id="PIRSF000185">
    <property type="entry name" value="Glu_DH"/>
    <property type="match status" value="1"/>
</dbReference>
<dbReference type="SUPFAM" id="SSF53223">
    <property type="entry name" value="Aminoacid dehydrogenase-like, N-terminal domain"/>
    <property type="match status" value="1"/>
</dbReference>
<dbReference type="PRINTS" id="PR00082">
    <property type="entry name" value="GLFDHDRGNASE"/>
</dbReference>
<evidence type="ECO:0000256" key="8">
    <source>
        <dbReference type="PIRSR" id="PIRSR000185-1"/>
    </source>
</evidence>
<evidence type="ECO:0000256" key="2">
    <source>
        <dbReference type="ARBA" id="ARBA00006382"/>
    </source>
</evidence>
<evidence type="ECO:0000259" key="12">
    <source>
        <dbReference type="SMART" id="SM00839"/>
    </source>
</evidence>
<evidence type="ECO:0000256" key="6">
    <source>
        <dbReference type="ARBA" id="ARBA00048577"/>
    </source>
</evidence>
<evidence type="ECO:0000256" key="5">
    <source>
        <dbReference type="ARBA" id="ARBA00047867"/>
    </source>
</evidence>
<feature type="binding site" evidence="9">
    <location>
        <position position="253"/>
    </location>
    <ligand>
        <name>NAD(+)</name>
        <dbReference type="ChEBI" id="CHEBI:57540"/>
    </ligand>
</feature>
<reference evidence="13 14" key="1">
    <citation type="journal article" date="2011" name="Science">
        <title>The Selaginella genome identifies genetic changes associated with the evolution of vascular plants.</title>
        <authorList>
            <person name="Banks J.A."/>
            <person name="Nishiyama T."/>
            <person name="Hasebe M."/>
            <person name="Bowman J.L."/>
            <person name="Gribskov M."/>
            <person name="dePamphilis C."/>
            <person name="Albert V.A."/>
            <person name="Aono N."/>
            <person name="Aoyama T."/>
            <person name="Ambrose B.A."/>
            <person name="Ashton N.W."/>
            <person name="Axtell M.J."/>
            <person name="Barker E."/>
            <person name="Barker M.S."/>
            <person name="Bennetzen J.L."/>
            <person name="Bonawitz N.D."/>
            <person name="Chapple C."/>
            <person name="Cheng C."/>
            <person name="Correa L.G."/>
            <person name="Dacre M."/>
            <person name="DeBarry J."/>
            <person name="Dreyer I."/>
            <person name="Elias M."/>
            <person name="Engstrom E.M."/>
            <person name="Estelle M."/>
            <person name="Feng L."/>
            <person name="Finet C."/>
            <person name="Floyd S.K."/>
            <person name="Frommer W.B."/>
            <person name="Fujita T."/>
            <person name="Gramzow L."/>
            <person name="Gutensohn M."/>
            <person name="Harholt J."/>
            <person name="Hattori M."/>
            <person name="Heyl A."/>
            <person name="Hirai T."/>
            <person name="Hiwatashi Y."/>
            <person name="Ishikawa M."/>
            <person name="Iwata M."/>
            <person name="Karol K.G."/>
            <person name="Koehler B."/>
            <person name="Kolukisaoglu U."/>
            <person name="Kubo M."/>
            <person name="Kurata T."/>
            <person name="Lalonde S."/>
            <person name="Li K."/>
            <person name="Li Y."/>
            <person name="Litt A."/>
            <person name="Lyons E."/>
            <person name="Manning G."/>
            <person name="Maruyama T."/>
            <person name="Michael T.P."/>
            <person name="Mikami K."/>
            <person name="Miyazaki S."/>
            <person name="Morinaga S."/>
            <person name="Murata T."/>
            <person name="Mueller-Roeber B."/>
            <person name="Nelson D.R."/>
            <person name="Obara M."/>
            <person name="Oguri Y."/>
            <person name="Olmstead R.G."/>
            <person name="Onodera N."/>
            <person name="Petersen B.L."/>
            <person name="Pils B."/>
            <person name="Prigge M."/>
            <person name="Rensing S.A."/>
            <person name="Riano-Pachon D.M."/>
            <person name="Roberts A.W."/>
            <person name="Sato Y."/>
            <person name="Scheller H.V."/>
            <person name="Schulz B."/>
            <person name="Schulz C."/>
            <person name="Shakirov E.V."/>
            <person name="Shibagaki N."/>
            <person name="Shinohara N."/>
            <person name="Shippen D.E."/>
            <person name="Soerensen I."/>
            <person name="Sotooka R."/>
            <person name="Sugimoto N."/>
            <person name="Sugita M."/>
            <person name="Sumikawa N."/>
            <person name="Tanurdzic M."/>
            <person name="Theissen G."/>
            <person name="Ulvskov P."/>
            <person name="Wakazuki S."/>
            <person name="Weng J.K."/>
            <person name="Willats W.W."/>
            <person name="Wipf D."/>
            <person name="Wolf P.G."/>
            <person name="Yang L."/>
            <person name="Zimmer A.D."/>
            <person name="Zhu Q."/>
            <person name="Mitros T."/>
            <person name="Hellsten U."/>
            <person name="Loque D."/>
            <person name="Otillar R."/>
            <person name="Salamov A."/>
            <person name="Schmutz J."/>
            <person name="Shapiro H."/>
            <person name="Lindquist E."/>
            <person name="Lucas S."/>
            <person name="Rokhsar D."/>
            <person name="Grigoriev I.V."/>
        </authorList>
    </citation>
    <scope>NUCLEOTIDE SEQUENCE [LARGE SCALE GENOMIC DNA]</scope>
</reference>
<feature type="domain" description="Glutamate/phenylalanine/leucine/valine/L-tryptophan dehydrogenase C-terminal" evidence="12">
    <location>
        <begin position="207"/>
        <end position="490"/>
    </location>
</feature>
<dbReference type="Pfam" id="PF02812">
    <property type="entry name" value="ELFV_dehydrog_N"/>
    <property type="match status" value="1"/>
</dbReference>
<dbReference type="InterPro" id="IPR033922">
    <property type="entry name" value="NAD_bind_Glu_DH"/>
</dbReference>
<dbReference type="GO" id="GO:0004352">
    <property type="term" value="F:glutamate dehydrogenase (NAD+) activity"/>
    <property type="evidence" value="ECO:0000318"/>
    <property type="project" value="GO_Central"/>
</dbReference>
<dbReference type="SUPFAM" id="SSF51735">
    <property type="entry name" value="NAD(P)-binding Rossmann-fold domains"/>
    <property type="match status" value="1"/>
</dbReference>
<dbReference type="GO" id="GO:0005739">
    <property type="term" value="C:mitochondrion"/>
    <property type="evidence" value="ECO:0000318"/>
    <property type="project" value="GO_Central"/>
</dbReference>
<proteinExistence type="inferred from homology"/>